<evidence type="ECO:0000313" key="5">
    <source>
        <dbReference type="EMBL" id="CAG9830091.1"/>
    </source>
</evidence>
<dbReference type="PANTHER" id="PTHR11732">
    <property type="entry name" value="ALDO/KETO REDUCTASE"/>
    <property type="match status" value="1"/>
</dbReference>
<dbReference type="PROSITE" id="PS00798">
    <property type="entry name" value="ALDOKETO_REDUCTASE_1"/>
    <property type="match status" value="1"/>
</dbReference>
<dbReference type="FunFam" id="3.20.20.100:FF:000029">
    <property type="entry name" value="Aldo-keto reductase"/>
    <property type="match status" value="1"/>
</dbReference>
<dbReference type="AlphaFoldDB" id="A0A9N9XC35"/>
<sequence length="317" mass="36449">MSLKMYNGVKIPIIGLGTWQSTNEDELEAALDTALTIGYRHIDTAAVYRNEKCIGKVLRKWFDAGKLKREDVFITTKLGPEQTHPDLVESALKDSLEKLQLEYVDLYLVHFPMHMKLVDPLKPWDMLDTDYLDVWKKMEEQVDCKRARTIGTSNFSIEQMERIMKNSRIKPANTQVELQVYFQQKELREYCRKNNIVVVSYSSLGSPGAPDFFKKIGRTVPVPNILGDPVVCAVAKKHKRTPSQIILSYLTQNDIVVIPKTVKPDRLQENFDILDIILDSDDLTALEKLDKGTAGSMFNIVIFLFRIKEHVHYPFEK</sequence>
<dbReference type="GO" id="GO:0016491">
    <property type="term" value="F:oxidoreductase activity"/>
    <property type="evidence" value="ECO:0007669"/>
    <property type="project" value="InterPro"/>
</dbReference>
<reference evidence="5" key="1">
    <citation type="submission" date="2022-01" db="EMBL/GenBank/DDBJ databases">
        <authorList>
            <person name="King R."/>
        </authorList>
    </citation>
    <scope>NUCLEOTIDE SEQUENCE</scope>
</reference>
<evidence type="ECO:0000256" key="3">
    <source>
        <dbReference type="PIRSR" id="PIRSR000097-3"/>
    </source>
</evidence>
<evidence type="ECO:0000256" key="1">
    <source>
        <dbReference type="PIRSR" id="PIRSR000097-1"/>
    </source>
</evidence>
<dbReference type="Gene3D" id="3.20.20.100">
    <property type="entry name" value="NADP-dependent oxidoreductase domain"/>
    <property type="match status" value="1"/>
</dbReference>
<dbReference type="EMBL" id="OU898277">
    <property type="protein sequence ID" value="CAG9830091.1"/>
    <property type="molecule type" value="Genomic_DNA"/>
</dbReference>
<organism evidence="5 6">
    <name type="scientific">Diabrotica balteata</name>
    <name type="common">Banded cucumber beetle</name>
    <dbReference type="NCBI Taxonomy" id="107213"/>
    <lineage>
        <taxon>Eukaryota</taxon>
        <taxon>Metazoa</taxon>
        <taxon>Ecdysozoa</taxon>
        <taxon>Arthropoda</taxon>
        <taxon>Hexapoda</taxon>
        <taxon>Insecta</taxon>
        <taxon>Pterygota</taxon>
        <taxon>Neoptera</taxon>
        <taxon>Endopterygota</taxon>
        <taxon>Coleoptera</taxon>
        <taxon>Polyphaga</taxon>
        <taxon>Cucujiformia</taxon>
        <taxon>Chrysomeloidea</taxon>
        <taxon>Chrysomelidae</taxon>
        <taxon>Galerucinae</taxon>
        <taxon>Diabroticina</taxon>
        <taxon>Diabroticites</taxon>
        <taxon>Diabrotica</taxon>
    </lineage>
</organism>
<keyword evidence="6" id="KW-1185">Reference proteome</keyword>
<accession>A0A9N9XC35</accession>
<dbReference type="InterPro" id="IPR036812">
    <property type="entry name" value="NAD(P)_OxRdtase_dom_sf"/>
</dbReference>
<dbReference type="InterPro" id="IPR020471">
    <property type="entry name" value="AKR"/>
</dbReference>
<dbReference type="Pfam" id="PF00248">
    <property type="entry name" value="Aldo_ket_red"/>
    <property type="match status" value="1"/>
</dbReference>
<dbReference type="InterPro" id="IPR018170">
    <property type="entry name" value="Aldo/ket_reductase_CS"/>
</dbReference>
<feature type="site" description="Lowers pKa of active site Tyr" evidence="3">
    <location>
        <position position="77"/>
    </location>
</feature>
<proteinExistence type="predicted"/>
<dbReference type="OrthoDB" id="416253at2759"/>
<evidence type="ECO:0000256" key="2">
    <source>
        <dbReference type="PIRSR" id="PIRSR000097-2"/>
    </source>
</evidence>
<evidence type="ECO:0000259" key="4">
    <source>
        <dbReference type="Pfam" id="PF00248"/>
    </source>
</evidence>
<dbReference type="PIRSF" id="PIRSF000097">
    <property type="entry name" value="AKR"/>
    <property type="match status" value="1"/>
</dbReference>
<feature type="binding site" evidence="2">
    <location>
        <position position="110"/>
    </location>
    <ligand>
        <name>substrate</name>
    </ligand>
</feature>
<feature type="active site" description="Proton donor" evidence="1">
    <location>
        <position position="48"/>
    </location>
</feature>
<name>A0A9N9XC35_DIABA</name>
<dbReference type="PRINTS" id="PR00069">
    <property type="entry name" value="ALDKETRDTASE"/>
</dbReference>
<dbReference type="InterPro" id="IPR023210">
    <property type="entry name" value="NADP_OxRdtase_dom"/>
</dbReference>
<feature type="domain" description="NADP-dependent oxidoreductase" evidence="4">
    <location>
        <begin position="14"/>
        <end position="290"/>
    </location>
</feature>
<dbReference type="Proteomes" id="UP001153709">
    <property type="component" value="Chromosome 2"/>
</dbReference>
<evidence type="ECO:0000313" key="6">
    <source>
        <dbReference type="Proteomes" id="UP001153709"/>
    </source>
</evidence>
<gene>
    <name evidence="5" type="ORF">DIABBA_LOCUS3823</name>
</gene>
<dbReference type="PROSITE" id="PS00063">
    <property type="entry name" value="ALDOKETO_REDUCTASE_3"/>
    <property type="match status" value="1"/>
</dbReference>
<dbReference type="SUPFAM" id="SSF51430">
    <property type="entry name" value="NAD(P)-linked oxidoreductase"/>
    <property type="match status" value="1"/>
</dbReference>
<protein>
    <recommendedName>
        <fullName evidence="4">NADP-dependent oxidoreductase domain-containing protein</fullName>
    </recommendedName>
</protein>